<keyword evidence="4" id="KW-1185">Reference proteome</keyword>
<feature type="transmembrane region" description="Helical" evidence="2">
    <location>
        <begin position="25"/>
        <end position="51"/>
    </location>
</feature>
<protein>
    <recommendedName>
        <fullName evidence="5">Type VI secretion protein</fullName>
    </recommendedName>
</protein>
<gene>
    <name evidence="3" type="ORF">SZN_12808</name>
</gene>
<evidence type="ECO:0000313" key="3">
    <source>
        <dbReference type="EMBL" id="EGX59486.1"/>
    </source>
</evidence>
<sequence length="201" mass="21314">MRPDDRRDRRYAGHREGQGGVPDGLLVAALGFLLGMTTLVWTATGLAGVFARGAWPTGVTFTRTLLALRSLVARPRDIPGAWPGTPDGQLPGYGLFWGLFIGQLMVLVVLTVFVLGTFTRWRAVRAARRGGKTGPGDEPWTGLPARAAAPAPEPRTGPAPATGPDRSAAPRPPTAPARRDERISSSAPTDVTSATRAEDRT</sequence>
<keyword evidence="2" id="KW-0472">Membrane</keyword>
<comment type="caution">
    <text evidence="3">The sequence shown here is derived from an EMBL/GenBank/DDBJ whole genome shotgun (WGS) entry which is preliminary data.</text>
</comment>
<accession>G2GAN9</accession>
<evidence type="ECO:0000256" key="1">
    <source>
        <dbReference type="SAM" id="MobiDB-lite"/>
    </source>
</evidence>
<feature type="compositionally biased region" description="Low complexity" evidence="1">
    <location>
        <begin position="158"/>
        <end position="169"/>
    </location>
</feature>
<evidence type="ECO:0008006" key="5">
    <source>
        <dbReference type="Google" id="ProtNLM"/>
    </source>
</evidence>
<feature type="non-terminal residue" evidence="3">
    <location>
        <position position="201"/>
    </location>
</feature>
<dbReference type="EMBL" id="AGBF01000030">
    <property type="protein sequence ID" value="EGX59486.1"/>
    <property type="molecule type" value="Genomic_DNA"/>
</dbReference>
<keyword evidence="2" id="KW-1133">Transmembrane helix</keyword>
<organism evidence="3 4">
    <name type="scientific">Streptomyces zinciresistens K42</name>
    <dbReference type="NCBI Taxonomy" id="700597"/>
    <lineage>
        <taxon>Bacteria</taxon>
        <taxon>Bacillati</taxon>
        <taxon>Actinomycetota</taxon>
        <taxon>Actinomycetes</taxon>
        <taxon>Kitasatosporales</taxon>
        <taxon>Streptomycetaceae</taxon>
        <taxon>Streptomyces</taxon>
    </lineage>
</organism>
<feature type="transmembrane region" description="Helical" evidence="2">
    <location>
        <begin position="95"/>
        <end position="119"/>
    </location>
</feature>
<evidence type="ECO:0000256" key="2">
    <source>
        <dbReference type="SAM" id="Phobius"/>
    </source>
</evidence>
<feature type="compositionally biased region" description="Polar residues" evidence="1">
    <location>
        <begin position="184"/>
        <end position="195"/>
    </location>
</feature>
<evidence type="ECO:0000313" key="4">
    <source>
        <dbReference type="Proteomes" id="UP000004217"/>
    </source>
</evidence>
<dbReference type="Proteomes" id="UP000004217">
    <property type="component" value="Unassembled WGS sequence"/>
</dbReference>
<keyword evidence="2" id="KW-0812">Transmembrane</keyword>
<dbReference type="AlphaFoldDB" id="G2GAN9"/>
<feature type="region of interest" description="Disordered" evidence="1">
    <location>
        <begin position="127"/>
        <end position="201"/>
    </location>
</feature>
<reference evidence="3 4" key="1">
    <citation type="submission" date="2011-08" db="EMBL/GenBank/DDBJ databases">
        <authorList>
            <person name="Lin Y."/>
            <person name="Hao X."/>
            <person name="Johnstone L."/>
            <person name="Miller S.J."/>
            <person name="Wei G."/>
            <person name="Rensing C."/>
        </authorList>
    </citation>
    <scope>NUCLEOTIDE SEQUENCE [LARGE SCALE GENOMIC DNA]</scope>
    <source>
        <strain evidence="3 4">K42</strain>
    </source>
</reference>
<name>G2GAN9_9ACTN</name>
<proteinExistence type="predicted"/>